<dbReference type="GO" id="GO:0016614">
    <property type="term" value="F:oxidoreductase activity, acting on CH-OH group of donors"/>
    <property type="evidence" value="ECO:0007669"/>
    <property type="project" value="InterPro"/>
</dbReference>
<dbReference type="EMBL" id="JH930475">
    <property type="protein sequence ID" value="EKM52227.1"/>
    <property type="molecule type" value="Genomic_DNA"/>
</dbReference>
<sequence>MSCGCSRLVPPADHHNTTGQVDPADHGYGPIEISLPGYPSEIDSRVIGTSKAPSMEVPYNSDVNSGHPLGLSYLQSTVGNGERSSSATAYLDPILGRKNLHVLISNTVTRLIPVKSTRNGLSLREVEFAPNATAKRSTVTARKEVILSAGAINSPQLLMLSGIGDHDALASIGIEPLIHLPDVGQHLSDHPYVSSYWTVSSNMTLDNIWRDPTIFDADMTQWLTNHTGQFTATPGNTIAYCRIPDDDIAQKNLSDPTPGPDSPHFEMLFAVRCSFPHTAAGGPHLTLD</sequence>
<dbReference type="InterPro" id="IPR036188">
    <property type="entry name" value="FAD/NAD-bd_sf"/>
</dbReference>
<dbReference type="Gene3D" id="3.50.50.60">
    <property type="entry name" value="FAD/NAD(P)-binding domain"/>
    <property type="match status" value="1"/>
</dbReference>
<dbReference type="InterPro" id="IPR000172">
    <property type="entry name" value="GMC_OxRdtase_N"/>
</dbReference>
<dbReference type="KEGG" id="pco:PHACADRAFT_30768"/>
<dbReference type="AlphaFoldDB" id="K5WPF4"/>
<evidence type="ECO:0000256" key="1">
    <source>
        <dbReference type="ARBA" id="ARBA00001974"/>
    </source>
</evidence>
<accession>K5WPF4</accession>
<evidence type="ECO:0000256" key="4">
    <source>
        <dbReference type="ARBA" id="ARBA00022827"/>
    </source>
</evidence>
<feature type="region of interest" description="Disordered" evidence="5">
    <location>
        <begin position="1"/>
        <end position="29"/>
    </location>
</feature>
<name>K5WPF4_PHACS</name>
<evidence type="ECO:0000313" key="8">
    <source>
        <dbReference type="Proteomes" id="UP000008370"/>
    </source>
</evidence>
<evidence type="ECO:0000259" key="6">
    <source>
        <dbReference type="PROSITE" id="PS00624"/>
    </source>
</evidence>
<evidence type="ECO:0000256" key="2">
    <source>
        <dbReference type="ARBA" id="ARBA00010790"/>
    </source>
</evidence>
<dbReference type="SUPFAM" id="SSF51905">
    <property type="entry name" value="FAD/NAD(P)-binding domain"/>
    <property type="match status" value="1"/>
</dbReference>
<dbReference type="HOGENOM" id="CLU_084276_0_0_1"/>
<keyword evidence="8" id="KW-1185">Reference proteome</keyword>
<evidence type="ECO:0000256" key="3">
    <source>
        <dbReference type="ARBA" id="ARBA00022630"/>
    </source>
</evidence>
<feature type="domain" description="Glucose-methanol-choline oxidoreductase N-terminal" evidence="6">
    <location>
        <begin position="150"/>
        <end position="164"/>
    </location>
</feature>
<dbReference type="PANTHER" id="PTHR11552">
    <property type="entry name" value="GLUCOSE-METHANOL-CHOLINE GMC OXIDOREDUCTASE"/>
    <property type="match status" value="1"/>
</dbReference>
<reference evidence="7 8" key="1">
    <citation type="journal article" date="2012" name="BMC Genomics">
        <title>Comparative genomics of the white-rot fungi, Phanerochaete carnosa and P. chrysosporium, to elucidate the genetic basis of the distinct wood types they colonize.</title>
        <authorList>
            <person name="Suzuki H."/>
            <person name="MacDonald J."/>
            <person name="Syed K."/>
            <person name="Salamov A."/>
            <person name="Hori C."/>
            <person name="Aerts A."/>
            <person name="Henrissat B."/>
            <person name="Wiebenga A."/>
            <person name="vanKuyk P.A."/>
            <person name="Barry K."/>
            <person name="Lindquist E."/>
            <person name="LaButti K."/>
            <person name="Lapidus A."/>
            <person name="Lucas S."/>
            <person name="Coutinho P."/>
            <person name="Gong Y."/>
            <person name="Samejima M."/>
            <person name="Mahadevan R."/>
            <person name="Abou-Zaid M."/>
            <person name="de Vries R.P."/>
            <person name="Igarashi K."/>
            <person name="Yadav J.S."/>
            <person name="Grigoriev I.V."/>
            <person name="Master E.R."/>
        </authorList>
    </citation>
    <scope>NUCLEOTIDE SEQUENCE [LARGE SCALE GENOMIC DNA]</scope>
    <source>
        <strain evidence="7 8">HHB-10118-sp</strain>
    </source>
</reference>
<dbReference type="Pfam" id="PF00732">
    <property type="entry name" value="GMC_oxred_N"/>
    <property type="match status" value="1"/>
</dbReference>
<gene>
    <name evidence="7" type="ORF">PHACADRAFT_30768</name>
</gene>
<dbReference type="PROSITE" id="PS00624">
    <property type="entry name" value="GMC_OXRED_2"/>
    <property type="match status" value="1"/>
</dbReference>
<dbReference type="OrthoDB" id="269227at2759"/>
<keyword evidence="3" id="KW-0285">Flavoprotein</keyword>
<dbReference type="Gene3D" id="3.30.560.10">
    <property type="entry name" value="Glucose Oxidase, domain 3"/>
    <property type="match status" value="1"/>
</dbReference>
<dbReference type="GO" id="GO:0050660">
    <property type="term" value="F:flavin adenine dinucleotide binding"/>
    <property type="evidence" value="ECO:0007669"/>
    <property type="project" value="InterPro"/>
</dbReference>
<dbReference type="RefSeq" id="XP_007398528.1">
    <property type="nucleotide sequence ID" value="XM_007398466.1"/>
</dbReference>
<evidence type="ECO:0000313" key="7">
    <source>
        <dbReference type="EMBL" id="EKM52227.1"/>
    </source>
</evidence>
<evidence type="ECO:0000256" key="5">
    <source>
        <dbReference type="SAM" id="MobiDB-lite"/>
    </source>
</evidence>
<protein>
    <recommendedName>
        <fullName evidence="6">Glucose-methanol-choline oxidoreductase N-terminal domain-containing protein</fullName>
    </recommendedName>
</protein>
<organism evidence="7 8">
    <name type="scientific">Phanerochaete carnosa (strain HHB-10118-sp)</name>
    <name type="common">White-rot fungus</name>
    <name type="synonym">Peniophora carnosa</name>
    <dbReference type="NCBI Taxonomy" id="650164"/>
    <lineage>
        <taxon>Eukaryota</taxon>
        <taxon>Fungi</taxon>
        <taxon>Dikarya</taxon>
        <taxon>Basidiomycota</taxon>
        <taxon>Agaricomycotina</taxon>
        <taxon>Agaricomycetes</taxon>
        <taxon>Polyporales</taxon>
        <taxon>Phanerochaetaceae</taxon>
        <taxon>Phanerochaete</taxon>
    </lineage>
</organism>
<dbReference type="GeneID" id="18919648"/>
<dbReference type="Proteomes" id="UP000008370">
    <property type="component" value="Unassembled WGS sequence"/>
</dbReference>
<proteinExistence type="inferred from homology"/>
<comment type="cofactor">
    <cofactor evidence="1">
        <name>FAD</name>
        <dbReference type="ChEBI" id="CHEBI:57692"/>
    </cofactor>
</comment>
<dbReference type="InterPro" id="IPR012132">
    <property type="entry name" value="GMC_OxRdtase"/>
</dbReference>
<keyword evidence="4" id="KW-0274">FAD</keyword>
<dbReference type="STRING" id="650164.K5WPF4"/>
<dbReference type="PANTHER" id="PTHR11552:SF147">
    <property type="entry name" value="CHOLINE DEHYDROGENASE, MITOCHONDRIAL"/>
    <property type="match status" value="1"/>
</dbReference>
<comment type="similarity">
    <text evidence="2">Belongs to the GMC oxidoreductase family.</text>
</comment>
<dbReference type="InParanoid" id="K5WPF4"/>